<feature type="region of interest" description="Disordered" evidence="17">
    <location>
        <begin position="77"/>
        <end position="96"/>
    </location>
</feature>
<dbReference type="GO" id="GO:0006412">
    <property type="term" value="P:translation"/>
    <property type="evidence" value="ECO:0007669"/>
    <property type="project" value="InterPro"/>
</dbReference>
<evidence type="ECO:0000256" key="11">
    <source>
        <dbReference type="ARBA" id="ARBA00022980"/>
    </source>
</evidence>
<keyword evidence="12" id="KW-0007">Acetylation</keyword>
<organism>
    <name type="scientific">Macaca fascicularis</name>
    <name type="common">Crab-eating macaque</name>
    <name type="synonym">Cynomolgus monkey</name>
    <dbReference type="NCBI Taxonomy" id="9541"/>
    <lineage>
        <taxon>Eukaryota</taxon>
        <taxon>Metazoa</taxon>
        <taxon>Chordata</taxon>
        <taxon>Craniata</taxon>
        <taxon>Vertebrata</taxon>
        <taxon>Euteleostomi</taxon>
        <taxon>Mammalia</taxon>
        <taxon>Eutheria</taxon>
        <taxon>Euarchontoglires</taxon>
        <taxon>Primates</taxon>
        <taxon>Haplorrhini</taxon>
        <taxon>Catarrhini</taxon>
        <taxon>Cercopithecidae</taxon>
        <taxon>Cercopithecinae</taxon>
        <taxon>Macaca</taxon>
    </lineage>
</organism>
<comment type="function">
    <text evidence="14">Component of the large ribosomal subunit. The ribosome is a large ribonucleoprotein complex responsible for the synthesis of proteins in the cell.</text>
</comment>
<keyword evidence="10" id="KW-0694">RNA-binding</keyword>
<evidence type="ECO:0000256" key="7">
    <source>
        <dbReference type="ARBA" id="ARBA00022730"/>
    </source>
</evidence>
<keyword evidence="4" id="KW-0963">Cytoplasm</keyword>
<evidence type="ECO:0000313" key="18">
    <source>
        <dbReference type="EMBL" id="EHH63680.1"/>
    </source>
</evidence>
<proteinExistence type="inferred from homology"/>
<keyword evidence="7" id="KW-0699">rRNA-binding</keyword>
<dbReference type="GO" id="GO:0019843">
    <property type="term" value="F:rRNA binding"/>
    <property type="evidence" value="ECO:0007669"/>
    <property type="project" value="UniProtKB-KW"/>
</dbReference>
<dbReference type="PANTHER" id="PTHR10768:SF22">
    <property type="entry name" value="LARGE RIBOSOMAL SUBUNIT PROTEIN EL37"/>
    <property type="match status" value="1"/>
</dbReference>
<evidence type="ECO:0000256" key="9">
    <source>
        <dbReference type="ARBA" id="ARBA00022833"/>
    </source>
</evidence>
<dbReference type="Proteomes" id="UP000009130">
    <property type="component" value="Chromosome 7"/>
</dbReference>
<gene>
    <name evidence="18" type="ORF">EGM_16694</name>
</gene>
<dbReference type="GO" id="GO:0022625">
    <property type="term" value="C:cytosolic large ribosomal subunit"/>
    <property type="evidence" value="ECO:0007669"/>
    <property type="project" value="UniProtKB-ARBA"/>
</dbReference>
<keyword evidence="5" id="KW-0597">Phosphoprotein</keyword>
<comment type="similarity">
    <text evidence="2">Belongs to the eukaryotic ribosomal protein eL37 family.</text>
</comment>
<comment type="subunit">
    <text evidence="3">Component of the large ribosomal subunit.</text>
</comment>
<sequence length="96" mass="11087">MKGMSLLGKHREKMHILCHCCSSKAYHPQKSTCGKRGYLAERKRKCNWGAKAKRRNSTRTGRMRHLKIVYRRFKHRFREGTAPKPKRATAAASSSS</sequence>
<dbReference type="PANTHER" id="PTHR10768">
    <property type="entry name" value="60S RIBOSOMAL PROTEIN L37"/>
    <property type="match status" value="1"/>
</dbReference>
<dbReference type="Gene3D" id="2.20.25.30">
    <property type="match status" value="1"/>
</dbReference>
<evidence type="ECO:0000256" key="2">
    <source>
        <dbReference type="ARBA" id="ARBA00009805"/>
    </source>
</evidence>
<dbReference type="InterPro" id="IPR011331">
    <property type="entry name" value="Ribosomal_eL37/eL43"/>
</dbReference>
<evidence type="ECO:0000256" key="1">
    <source>
        <dbReference type="ARBA" id="ARBA00004496"/>
    </source>
</evidence>
<evidence type="ECO:0000256" key="4">
    <source>
        <dbReference type="ARBA" id="ARBA00022490"/>
    </source>
</evidence>
<dbReference type="AlphaFoldDB" id="G7PAG2"/>
<dbReference type="GO" id="GO:0003735">
    <property type="term" value="F:structural constituent of ribosome"/>
    <property type="evidence" value="ECO:0007669"/>
    <property type="project" value="InterPro"/>
</dbReference>
<dbReference type="GO" id="GO:0008270">
    <property type="term" value="F:zinc ion binding"/>
    <property type="evidence" value="ECO:0007669"/>
    <property type="project" value="UniProtKB-KW"/>
</dbReference>
<comment type="subcellular location">
    <subcellularLocation>
        <location evidence="1">Cytoplasm</location>
    </subcellularLocation>
</comment>
<evidence type="ECO:0000256" key="8">
    <source>
        <dbReference type="ARBA" id="ARBA00022771"/>
    </source>
</evidence>
<evidence type="ECO:0000256" key="17">
    <source>
        <dbReference type="SAM" id="MobiDB-lite"/>
    </source>
</evidence>
<keyword evidence="11" id="KW-0689">Ribosomal protein</keyword>
<name>G7PAG2_MACFA</name>
<evidence type="ECO:0000256" key="13">
    <source>
        <dbReference type="ARBA" id="ARBA00023274"/>
    </source>
</evidence>
<dbReference type="InterPro" id="IPR001569">
    <property type="entry name" value="Ribosomal_eL37"/>
</dbReference>
<keyword evidence="13" id="KW-0687">Ribonucleoprotein</keyword>
<evidence type="ECO:0000256" key="10">
    <source>
        <dbReference type="ARBA" id="ARBA00022884"/>
    </source>
</evidence>
<dbReference type="Pfam" id="PF01907">
    <property type="entry name" value="Ribosomal_L37e"/>
    <property type="match status" value="1"/>
</dbReference>
<keyword evidence="6" id="KW-0479">Metal-binding</keyword>
<evidence type="ECO:0000256" key="14">
    <source>
        <dbReference type="ARBA" id="ARBA00034092"/>
    </source>
</evidence>
<dbReference type="SUPFAM" id="SSF57829">
    <property type="entry name" value="Zn-binding ribosomal proteins"/>
    <property type="match status" value="1"/>
</dbReference>
<dbReference type="InterPro" id="IPR011332">
    <property type="entry name" value="Ribosomal_zn-bd"/>
</dbReference>
<evidence type="ECO:0000256" key="3">
    <source>
        <dbReference type="ARBA" id="ARBA00011133"/>
    </source>
</evidence>
<evidence type="ECO:0000256" key="12">
    <source>
        <dbReference type="ARBA" id="ARBA00022990"/>
    </source>
</evidence>
<dbReference type="EMBL" id="CM001282">
    <property type="protein sequence ID" value="EHH63680.1"/>
    <property type="molecule type" value="Genomic_DNA"/>
</dbReference>
<evidence type="ECO:0000256" key="16">
    <source>
        <dbReference type="ARBA" id="ARBA00035332"/>
    </source>
</evidence>
<protein>
    <recommendedName>
        <fullName evidence="15">Large ribosomal subunit protein eL37</fullName>
    </recommendedName>
    <alternativeName>
        <fullName evidence="16">60S ribosomal protein L37</fullName>
    </alternativeName>
</protein>
<evidence type="ECO:0000256" key="5">
    <source>
        <dbReference type="ARBA" id="ARBA00022553"/>
    </source>
</evidence>
<evidence type="ECO:0000256" key="15">
    <source>
        <dbReference type="ARBA" id="ARBA00035225"/>
    </source>
</evidence>
<reference evidence="18" key="1">
    <citation type="journal article" date="2011" name="Nat. Biotechnol.">
        <title>Genome sequencing and comparison of two nonhuman primate animal models, the cynomolgus and Chinese rhesus macaques.</title>
        <authorList>
            <person name="Yan G."/>
            <person name="Zhang G."/>
            <person name="Fang X."/>
            <person name="Zhang Y."/>
            <person name="Li C."/>
            <person name="Ling F."/>
            <person name="Cooper D.N."/>
            <person name="Li Q."/>
            <person name="Li Y."/>
            <person name="van Gool A.J."/>
            <person name="Du H."/>
            <person name="Chen J."/>
            <person name="Chen R."/>
            <person name="Zhang P."/>
            <person name="Huang Z."/>
            <person name="Thompson J.R."/>
            <person name="Meng Y."/>
            <person name="Bai Y."/>
            <person name="Wang J."/>
            <person name="Zhuo M."/>
            <person name="Wang T."/>
            <person name="Huang Y."/>
            <person name="Wei L."/>
            <person name="Li J."/>
            <person name="Wang Z."/>
            <person name="Hu H."/>
            <person name="Yang P."/>
            <person name="Le L."/>
            <person name="Stenson P.D."/>
            <person name="Li B."/>
            <person name="Liu X."/>
            <person name="Ball E.V."/>
            <person name="An N."/>
            <person name="Huang Q."/>
            <person name="Zhang Y."/>
            <person name="Fan W."/>
            <person name="Zhang X."/>
            <person name="Li Y."/>
            <person name="Wang W."/>
            <person name="Katze M.G."/>
            <person name="Su B."/>
            <person name="Nielsen R."/>
            <person name="Yang H."/>
            <person name="Wang J."/>
            <person name="Wang X."/>
            <person name="Wang J."/>
        </authorList>
    </citation>
    <scope>NUCLEOTIDE SEQUENCE [LARGE SCALE GENOMIC DNA]</scope>
    <source>
        <strain evidence="18">CE-4</strain>
    </source>
</reference>
<accession>G7PAG2</accession>
<evidence type="ECO:0000256" key="6">
    <source>
        <dbReference type="ARBA" id="ARBA00022723"/>
    </source>
</evidence>
<keyword evidence="9" id="KW-0862">Zinc</keyword>
<keyword evidence="8" id="KW-0863">Zinc-finger</keyword>